<feature type="chain" id="PRO_5020190311" evidence="1">
    <location>
        <begin position="26"/>
        <end position="420"/>
    </location>
</feature>
<dbReference type="Gene3D" id="3.40.50.620">
    <property type="entry name" value="HUPs"/>
    <property type="match status" value="1"/>
</dbReference>
<organism evidence="3 4">
    <name type="scientific">Chromatocurvus halotolerans</name>
    <dbReference type="NCBI Taxonomy" id="1132028"/>
    <lineage>
        <taxon>Bacteria</taxon>
        <taxon>Pseudomonadati</taxon>
        <taxon>Pseudomonadota</taxon>
        <taxon>Gammaproteobacteria</taxon>
        <taxon>Cellvibrionales</taxon>
        <taxon>Halieaceae</taxon>
        <taxon>Chromatocurvus</taxon>
    </lineage>
</organism>
<reference evidence="3 4" key="1">
    <citation type="submission" date="2019-03" db="EMBL/GenBank/DDBJ databases">
        <title>Genomic Encyclopedia of Type Strains, Phase IV (KMG-IV): sequencing the most valuable type-strain genomes for metagenomic binning, comparative biology and taxonomic classification.</title>
        <authorList>
            <person name="Goeker M."/>
        </authorList>
    </citation>
    <scope>NUCLEOTIDE SEQUENCE [LARGE SCALE GENOMIC DNA]</scope>
    <source>
        <strain evidence="3 4">DSM 23344</strain>
    </source>
</reference>
<dbReference type="CDD" id="cd06259">
    <property type="entry name" value="YdcF-like"/>
    <property type="match status" value="1"/>
</dbReference>
<dbReference type="OrthoDB" id="1092058at2"/>
<dbReference type="InterPro" id="IPR003848">
    <property type="entry name" value="DUF218"/>
</dbReference>
<dbReference type="InterPro" id="IPR051599">
    <property type="entry name" value="Cell_Envelope_Assoc"/>
</dbReference>
<dbReference type="PROSITE" id="PS51257">
    <property type="entry name" value="PROKAR_LIPOPROTEIN"/>
    <property type="match status" value="1"/>
</dbReference>
<dbReference type="InterPro" id="IPR014729">
    <property type="entry name" value="Rossmann-like_a/b/a_fold"/>
</dbReference>
<dbReference type="PANTHER" id="PTHR30336">
    <property type="entry name" value="INNER MEMBRANE PROTEIN, PROBABLE PERMEASE"/>
    <property type="match status" value="1"/>
</dbReference>
<accession>A0A4R2KSA4</accession>
<dbReference type="RefSeq" id="WP_117314914.1">
    <property type="nucleotide sequence ID" value="NZ_QQSW01000002.1"/>
</dbReference>
<dbReference type="PANTHER" id="PTHR30336:SF20">
    <property type="entry name" value="DUF218 DOMAIN-CONTAINING PROTEIN"/>
    <property type="match status" value="1"/>
</dbReference>
<dbReference type="Pfam" id="PF02698">
    <property type="entry name" value="DUF218"/>
    <property type="match status" value="1"/>
</dbReference>
<name>A0A4R2KSA4_9GAMM</name>
<proteinExistence type="predicted"/>
<dbReference type="AlphaFoldDB" id="A0A4R2KSA4"/>
<keyword evidence="1" id="KW-0732">Signal</keyword>
<evidence type="ECO:0000313" key="3">
    <source>
        <dbReference type="EMBL" id="TCO76653.1"/>
    </source>
</evidence>
<dbReference type="Proteomes" id="UP000294980">
    <property type="component" value="Unassembled WGS sequence"/>
</dbReference>
<evidence type="ECO:0000256" key="1">
    <source>
        <dbReference type="SAM" id="SignalP"/>
    </source>
</evidence>
<keyword evidence="4" id="KW-1185">Reference proteome</keyword>
<gene>
    <name evidence="3" type="ORF">EV688_104107</name>
</gene>
<sequence length="420" mass="45843">MPLKTGKYRLAAGLWCLAVAACVSAMDPPGYKTPYHETLASLNFPLLPMIHETDDLASLLRNDTSLAALADDRTARVIAAPECTEKPACLADAWLWTEADIATVDAALRRAVSQSQSARALVARQMRPSGRFARHEALSDEGLITAAWSDTVAGINNIISVYAKGQPPRYPLIDSMIFDPEDQGFAASLNAHGQVVASGMRDTDLVFDSSARFATGLLRMNERMDASNLRPVFGGTNAGAVRAVGTVDWEDYPYTAMLVFGHGPEDAQSRTGPMSYIRMARAVDLFERRLAPFIVVSGGNVHPDRTPFNEALEMRRILIEQHYIPAERILIEPHARHTTTNLRNSARLLFAAGFPADRPSLIVTDPMTAGYIGSERLMERTLDETGIVPGLVTSSDTPFAFEFIPHPAAFHVEALDPLDP</sequence>
<dbReference type="GO" id="GO:0005886">
    <property type="term" value="C:plasma membrane"/>
    <property type="evidence" value="ECO:0007669"/>
    <property type="project" value="TreeGrafter"/>
</dbReference>
<feature type="signal peptide" evidence="1">
    <location>
        <begin position="1"/>
        <end position="25"/>
    </location>
</feature>
<feature type="domain" description="DUF218" evidence="2">
    <location>
        <begin position="256"/>
        <end position="368"/>
    </location>
</feature>
<protein>
    <submittedName>
        <fullName evidence="3">DUF218 domain-containing protein</fullName>
    </submittedName>
</protein>
<dbReference type="EMBL" id="SLWX01000004">
    <property type="protein sequence ID" value="TCO76653.1"/>
    <property type="molecule type" value="Genomic_DNA"/>
</dbReference>
<evidence type="ECO:0000313" key="4">
    <source>
        <dbReference type="Proteomes" id="UP000294980"/>
    </source>
</evidence>
<evidence type="ECO:0000259" key="2">
    <source>
        <dbReference type="Pfam" id="PF02698"/>
    </source>
</evidence>
<comment type="caution">
    <text evidence="3">The sequence shown here is derived from an EMBL/GenBank/DDBJ whole genome shotgun (WGS) entry which is preliminary data.</text>
</comment>